<evidence type="ECO:0000256" key="5">
    <source>
        <dbReference type="ARBA" id="ARBA00022839"/>
    </source>
</evidence>
<dbReference type="GO" id="GO:0004519">
    <property type="term" value="F:endonuclease activity"/>
    <property type="evidence" value="ECO:0007669"/>
    <property type="project" value="UniProtKB-KW"/>
</dbReference>
<evidence type="ECO:0000313" key="8">
    <source>
        <dbReference type="EMBL" id="VAX08181.1"/>
    </source>
</evidence>
<keyword evidence="8" id="KW-0255">Endonuclease</keyword>
<dbReference type="CDD" id="cd07714">
    <property type="entry name" value="RNaseJ_MBL-fold"/>
    <property type="match status" value="1"/>
</dbReference>
<dbReference type="InterPro" id="IPR036866">
    <property type="entry name" value="RibonucZ/Hydroxyglut_hydro"/>
</dbReference>
<dbReference type="PANTHER" id="PTHR43694:SF1">
    <property type="entry name" value="RIBONUCLEASE J"/>
    <property type="match status" value="1"/>
</dbReference>
<keyword evidence="5 8" id="KW-0269">Exonuclease</keyword>
<dbReference type="Gene3D" id="3.60.15.10">
    <property type="entry name" value="Ribonuclease Z/Hydroxyacylglutathione hydrolase-like"/>
    <property type="match status" value="1"/>
</dbReference>
<sequence length="559" mass="61017">MSLSKRKDTLHFLPLGGSGEIGMNLNLYKTQGKWLMVDCGISFADDYLPGIDLIMPNVSYIEQRKDKLLGLIITHAHEDHVGALAHLWPRFRCPVYATPFTMILIRLKLAEAGLLDEVPLIEVPLEGQVTIGPFTVDFLSLTHSIPEPNALLITTALGSIFHTGDWKLDPEPLLGKKTDARKMIQVGDEGVLALVCDSTNVFNEVSSGSEGKVRDNISQMLSSKKGKIFCATFSSNVARVDTLAQAAKNNGREVCLVGRSLKRNVAAAREAGYLKDFPRIVTESDAGYLPNEKILYICTGCQGEARAAMMRIAQGNNKDVVISRGDTVIFSSKIIPGNEQLLGRLHNSLVEMGAEVITEKDAFVHVSGHPGQAELKQMYDWIRPEILVPVHGEYRHLVKQAKLGKAHGIPKMIVPKNGTLIRLAPGPVEIVENVPVGRLALDGKFIIPSEDDAIVTRRRILYNGALVVSLVVDGDGLFLAAPKITNLGNPEGGGEAFDDVITEAVFSAAKSLTNKQRADKNKLAEVVRVYARKAAKNYTYKETGPITTVNITQIEGKKE</sequence>
<dbReference type="Pfam" id="PF22505">
    <property type="entry name" value="RNase_J_b_CASP"/>
    <property type="match status" value="1"/>
</dbReference>
<evidence type="ECO:0000256" key="3">
    <source>
        <dbReference type="ARBA" id="ARBA00022801"/>
    </source>
</evidence>
<dbReference type="InterPro" id="IPR011108">
    <property type="entry name" value="RMMBL"/>
</dbReference>
<dbReference type="GO" id="GO:0004527">
    <property type="term" value="F:exonuclease activity"/>
    <property type="evidence" value="ECO:0007669"/>
    <property type="project" value="UniProtKB-KW"/>
</dbReference>
<protein>
    <submittedName>
        <fullName evidence="8">Ribonuclease J (Endonuclease and 5' exonuclease)</fullName>
    </submittedName>
</protein>
<dbReference type="Pfam" id="PF07521">
    <property type="entry name" value="RMMBL"/>
    <property type="match status" value="1"/>
</dbReference>
<gene>
    <name evidence="8" type="ORF">MNBD_ALPHA03-874</name>
</gene>
<dbReference type="InterPro" id="IPR001279">
    <property type="entry name" value="Metallo-B-lactamas"/>
</dbReference>
<organism evidence="8">
    <name type="scientific">hydrothermal vent metagenome</name>
    <dbReference type="NCBI Taxonomy" id="652676"/>
    <lineage>
        <taxon>unclassified sequences</taxon>
        <taxon>metagenomes</taxon>
        <taxon>ecological metagenomes</taxon>
    </lineage>
</organism>
<dbReference type="InterPro" id="IPR042173">
    <property type="entry name" value="RNase_J_2"/>
</dbReference>
<keyword evidence="6" id="KW-0694">RNA-binding</keyword>
<accession>A0A3B1B249</accession>
<keyword evidence="2" id="KW-0479">Metal-binding</keyword>
<dbReference type="GO" id="GO:0046872">
    <property type="term" value="F:metal ion binding"/>
    <property type="evidence" value="ECO:0007669"/>
    <property type="project" value="UniProtKB-KW"/>
</dbReference>
<evidence type="ECO:0000256" key="1">
    <source>
        <dbReference type="ARBA" id="ARBA00022722"/>
    </source>
</evidence>
<evidence type="ECO:0000256" key="6">
    <source>
        <dbReference type="ARBA" id="ARBA00022884"/>
    </source>
</evidence>
<dbReference type="Pfam" id="PF00753">
    <property type="entry name" value="Lactamase_B"/>
    <property type="match status" value="1"/>
</dbReference>
<dbReference type="GO" id="GO:0003723">
    <property type="term" value="F:RNA binding"/>
    <property type="evidence" value="ECO:0007669"/>
    <property type="project" value="UniProtKB-KW"/>
</dbReference>
<evidence type="ECO:0000259" key="7">
    <source>
        <dbReference type="SMART" id="SM00849"/>
    </source>
</evidence>
<keyword evidence="4" id="KW-0862">Zinc</keyword>
<keyword evidence="3" id="KW-0378">Hydrolase</keyword>
<dbReference type="Gene3D" id="3.40.50.10710">
    <property type="entry name" value="Metallo-hydrolase/oxidoreductase"/>
    <property type="match status" value="1"/>
</dbReference>
<proteinExistence type="predicted"/>
<feature type="domain" description="Metallo-beta-lactamase" evidence="7">
    <location>
        <begin position="22"/>
        <end position="221"/>
    </location>
</feature>
<name>A0A3B1B249_9ZZZZ</name>
<dbReference type="AlphaFoldDB" id="A0A3B1B249"/>
<dbReference type="EMBL" id="UOFW01000236">
    <property type="protein sequence ID" value="VAX08181.1"/>
    <property type="molecule type" value="Genomic_DNA"/>
</dbReference>
<evidence type="ECO:0000256" key="2">
    <source>
        <dbReference type="ARBA" id="ARBA00022723"/>
    </source>
</evidence>
<dbReference type="InterPro" id="IPR055132">
    <property type="entry name" value="RNase_J_b_CASP"/>
</dbReference>
<keyword evidence="1" id="KW-0540">Nuclease</keyword>
<evidence type="ECO:0000256" key="4">
    <source>
        <dbReference type="ARBA" id="ARBA00022833"/>
    </source>
</evidence>
<dbReference type="SUPFAM" id="SSF56281">
    <property type="entry name" value="Metallo-hydrolase/oxidoreductase"/>
    <property type="match status" value="1"/>
</dbReference>
<reference evidence="8" key="1">
    <citation type="submission" date="2018-06" db="EMBL/GenBank/DDBJ databases">
        <authorList>
            <person name="Zhirakovskaya E."/>
        </authorList>
    </citation>
    <scope>NUCLEOTIDE SEQUENCE</scope>
</reference>
<dbReference type="SMART" id="SM00849">
    <property type="entry name" value="Lactamase_B"/>
    <property type="match status" value="1"/>
</dbReference>
<dbReference type="PANTHER" id="PTHR43694">
    <property type="entry name" value="RIBONUCLEASE J"/>
    <property type="match status" value="1"/>
</dbReference>